<sequence length="81" mass="9837">MKIRKAIISDEQTPAKVYIYENKKEEYMVVAIPDLEWSFFLRYEEEPETLRERLASSLKRVVAQEQLEMLVNKLLYWVHEM</sequence>
<dbReference type="EMBL" id="BAWO01000008">
    <property type="protein sequence ID" value="GAJ38853.1"/>
    <property type="molecule type" value="Genomic_DNA"/>
</dbReference>
<dbReference type="OrthoDB" id="2390431at2"/>
<comment type="caution">
    <text evidence="1">The sequence shown here is derived from an EMBL/GenBank/DDBJ whole genome shotgun (WGS) entry which is preliminary data.</text>
</comment>
<dbReference type="RefSeq" id="WP_042407376.1">
    <property type="nucleotide sequence ID" value="NZ_BAWO01000008.1"/>
</dbReference>
<protein>
    <recommendedName>
        <fullName evidence="3">YueH-like protein</fullName>
    </recommendedName>
</protein>
<dbReference type="Proteomes" id="UP000023561">
    <property type="component" value="Unassembled WGS sequence"/>
</dbReference>
<dbReference type="Pfam" id="PF14166">
    <property type="entry name" value="YueH"/>
    <property type="match status" value="1"/>
</dbReference>
<organism evidence="1 2">
    <name type="scientific">Parageobacillus caldoxylosilyticus NBRC 107762</name>
    <dbReference type="NCBI Taxonomy" id="1220594"/>
    <lineage>
        <taxon>Bacteria</taxon>
        <taxon>Bacillati</taxon>
        <taxon>Bacillota</taxon>
        <taxon>Bacilli</taxon>
        <taxon>Bacillales</taxon>
        <taxon>Anoxybacillaceae</taxon>
        <taxon>Saccharococcus</taxon>
    </lineage>
</organism>
<proteinExistence type="predicted"/>
<accession>A0A023DBZ4</accession>
<keyword evidence="2" id="KW-1185">Reference proteome</keyword>
<dbReference type="AlphaFoldDB" id="A0A023DBZ4"/>
<gene>
    <name evidence="1" type="ORF">GCA01S_008_00990</name>
</gene>
<reference evidence="1 2" key="1">
    <citation type="submission" date="2014-04" db="EMBL/GenBank/DDBJ databases">
        <title>Whole genome shotgun sequence of Geobacillus caldoxylosilyticus NBRC 107762.</title>
        <authorList>
            <person name="Hosoyama A."/>
            <person name="Hosoyama Y."/>
            <person name="Katano-Makiyama Y."/>
            <person name="Tsuchikane K."/>
            <person name="Ohji S."/>
            <person name="Ichikawa N."/>
            <person name="Yamazoe A."/>
            <person name="Fujita N."/>
        </authorList>
    </citation>
    <scope>NUCLEOTIDE SEQUENCE [LARGE SCALE GENOMIC DNA]</scope>
    <source>
        <strain evidence="1 2">NBRC 107762</strain>
    </source>
</reference>
<evidence type="ECO:0000313" key="1">
    <source>
        <dbReference type="EMBL" id="GAJ38853.1"/>
    </source>
</evidence>
<evidence type="ECO:0008006" key="3">
    <source>
        <dbReference type="Google" id="ProtNLM"/>
    </source>
</evidence>
<evidence type="ECO:0000313" key="2">
    <source>
        <dbReference type="Proteomes" id="UP000023561"/>
    </source>
</evidence>
<dbReference type="InterPro" id="IPR020260">
    <property type="entry name" value="Uncharacterised_YueH"/>
</dbReference>
<dbReference type="GeneID" id="301191975"/>
<name>A0A023DBZ4_9BACL</name>